<feature type="compositionally biased region" description="Basic and acidic residues" evidence="1">
    <location>
        <begin position="1"/>
        <end position="26"/>
    </location>
</feature>
<keyword evidence="3" id="KW-1185">Reference proteome</keyword>
<name>F4WGL1_ACREC</name>
<protein>
    <submittedName>
        <fullName evidence="2">Uncharacterized protein</fullName>
    </submittedName>
</protein>
<dbReference type="InParanoid" id="F4WGL1"/>
<sequence length="125" mass="14872">MEKTTIERDAEKQESVEEREKEGKTRTDRRRQRWYPLKLTCPEPYFLSEGLYATPEELENTREIILHVITIGAFIEDSTKFINLVQLYGYLEYAQHFDEDIHMPAKTVHDVFLFLENSDEAAEER</sequence>
<dbReference type="EMBL" id="GL888137">
    <property type="protein sequence ID" value="EGI66676.1"/>
    <property type="molecule type" value="Genomic_DNA"/>
</dbReference>
<evidence type="ECO:0000313" key="3">
    <source>
        <dbReference type="Proteomes" id="UP000007755"/>
    </source>
</evidence>
<reference evidence="2" key="1">
    <citation type="submission" date="2011-02" db="EMBL/GenBank/DDBJ databases">
        <title>The genome of the leaf-cutting ant Acromyrmex echinatior suggests key adaptations to social evolution and fungus farming.</title>
        <authorList>
            <person name="Nygaard S."/>
            <person name="Zhang G."/>
        </authorList>
    </citation>
    <scope>NUCLEOTIDE SEQUENCE</scope>
</reference>
<evidence type="ECO:0000313" key="2">
    <source>
        <dbReference type="EMBL" id="EGI66676.1"/>
    </source>
</evidence>
<feature type="region of interest" description="Disordered" evidence="1">
    <location>
        <begin position="1"/>
        <end position="30"/>
    </location>
</feature>
<evidence type="ECO:0000256" key="1">
    <source>
        <dbReference type="SAM" id="MobiDB-lite"/>
    </source>
</evidence>
<proteinExistence type="predicted"/>
<dbReference type="OrthoDB" id="418142at2759"/>
<accession>F4WGL1</accession>
<dbReference type="AlphaFoldDB" id="F4WGL1"/>
<organism evidence="3">
    <name type="scientific">Acromyrmex echinatior</name>
    <name type="common">Panamanian leafcutter ant</name>
    <name type="synonym">Acromyrmex octospinosus echinatior</name>
    <dbReference type="NCBI Taxonomy" id="103372"/>
    <lineage>
        <taxon>Eukaryota</taxon>
        <taxon>Metazoa</taxon>
        <taxon>Ecdysozoa</taxon>
        <taxon>Arthropoda</taxon>
        <taxon>Hexapoda</taxon>
        <taxon>Insecta</taxon>
        <taxon>Pterygota</taxon>
        <taxon>Neoptera</taxon>
        <taxon>Endopterygota</taxon>
        <taxon>Hymenoptera</taxon>
        <taxon>Apocrita</taxon>
        <taxon>Aculeata</taxon>
        <taxon>Formicoidea</taxon>
        <taxon>Formicidae</taxon>
        <taxon>Myrmicinae</taxon>
        <taxon>Acromyrmex</taxon>
    </lineage>
</organism>
<gene>
    <name evidence="2" type="ORF">G5I_04793</name>
</gene>
<dbReference type="Proteomes" id="UP000007755">
    <property type="component" value="Unassembled WGS sequence"/>
</dbReference>